<evidence type="ECO:0000256" key="9">
    <source>
        <dbReference type="ARBA" id="ARBA00023125"/>
    </source>
</evidence>
<keyword evidence="6" id="KW-0677">Repeat</keyword>
<comment type="subcellular location">
    <subcellularLocation>
        <location evidence="1">Mitochondrion</location>
    </subcellularLocation>
</comment>
<comment type="function">
    <text evidence="12">Transcription termination factor. Binds to a 28 bp region within the tRNA(Leu(uur)) gene at a position immediately adjacent to and downstream of the 16S rRNA gene; this region comprises a tridecamer sequence critical for directing accurate termination. Binds DNA along the major grove and promotes DNA bending and partial unwinding. Promotes base flipping. Transcription termination activity appears to be polarized with highest specificity for transcripts initiated on the light strand.</text>
</comment>
<dbReference type="GO" id="GO:0003677">
    <property type="term" value="F:DNA binding"/>
    <property type="evidence" value="ECO:0007669"/>
    <property type="project" value="UniProtKB-KW"/>
</dbReference>
<dbReference type="Ensembl" id="ENSNMLT00000000592.1">
    <property type="protein sequence ID" value="ENSNMLP00000000502.1"/>
    <property type="gene ID" value="ENSNMLG00000000410.1"/>
</dbReference>
<protein>
    <submittedName>
        <fullName evidence="14">Mitochondrial transcription termination factor 1</fullName>
    </submittedName>
</protein>
<dbReference type="PANTHER" id="PTHR15437:SF2">
    <property type="entry name" value="TRANSCRIPTION TERMINATION FACTOR 1, MITOCHONDRIAL"/>
    <property type="match status" value="1"/>
</dbReference>
<comment type="subunit">
    <text evidence="3">Monomer.</text>
</comment>
<sequence length="366" mass="41412">MAARVRALLVLHRAYLGLTAVQRTSVCFSRHLCNVSATTSSDPKPITKPENVSLLEKLNLMGVDVKMARRRHPGVLRKIFTNEEGVAMFLEGKGASCKVVASVISRYPRAITRSINYLEERWTLWRRIFASDAEIVSILNRSPESFFRSSDNDNLKKNIDFLSSLGLHSKILHKLLSTAPRTFSNTLELNKQMVECLEDVCADLGGDNPAQFAQTVISRNIYILIRSTTRMKDHELLALLQGPGVKILGFSNECLKNNFRGFQEKMLLLGAKKSDVMKVIRNFPMVLYFGQDTLSSKLDCLVKSGINVKQIVEKARVLDYSAHNIMKKIEELNKVGYDFQKNSISILELSQKRFDAKIKRLSRLCL</sequence>
<proteinExistence type="inferred from homology"/>
<name>A0A8C6S5B2_9GOBI</name>
<dbReference type="AlphaFoldDB" id="A0A8C6S5B2"/>
<evidence type="ECO:0000256" key="13">
    <source>
        <dbReference type="SAM" id="SignalP"/>
    </source>
</evidence>
<dbReference type="InterPro" id="IPR003690">
    <property type="entry name" value="MTERF"/>
</dbReference>
<evidence type="ECO:0000313" key="14">
    <source>
        <dbReference type="Ensembl" id="ENSNMLP00000000502.1"/>
    </source>
</evidence>
<evidence type="ECO:0000256" key="10">
    <source>
        <dbReference type="ARBA" id="ARBA00023128"/>
    </source>
</evidence>
<evidence type="ECO:0000256" key="7">
    <source>
        <dbReference type="ARBA" id="ARBA00022946"/>
    </source>
</evidence>
<evidence type="ECO:0000256" key="6">
    <source>
        <dbReference type="ARBA" id="ARBA00022737"/>
    </source>
</evidence>
<dbReference type="Pfam" id="PF02536">
    <property type="entry name" value="mTERF"/>
    <property type="match status" value="1"/>
</dbReference>
<evidence type="ECO:0000313" key="15">
    <source>
        <dbReference type="Proteomes" id="UP000694523"/>
    </source>
</evidence>
<evidence type="ECO:0000256" key="3">
    <source>
        <dbReference type="ARBA" id="ARBA00011245"/>
    </source>
</evidence>
<evidence type="ECO:0000256" key="12">
    <source>
        <dbReference type="ARBA" id="ARBA00037520"/>
    </source>
</evidence>
<dbReference type="Proteomes" id="UP000694523">
    <property type="component" value="Unplaced"/>
</dbReference>
<dbReference type="GO" id="GO:0006393">
    <property type="term" value="P:termination of mitochondrial transcription"/>
    <property type="evidence" value="ECO:0007669"/>
    <property type="project" value="TreeGrafter"/>
</dbReference>
<organism evidence="14 15">
    <name type="scientific">Neogobius melanostomus</name>
    <name type="common">round goby</name>
    <dbReference type="NCBI Taxonomy" id="47308"/>
    <lineage>
        <taxon>Eukaryota</taxon>
        <taxon>Metazoa</taxon>
        <taxon>Chordata</taxon>
        <taxon>Craniata</taxon>
        <taxon>Vertebrata</taxon>
        <taxon>Euteleostomi</taxon>
        <taxon>Actinopterygii</taxon>
        <taxon>Neopterygii</taxon>
        <taxon>Teleostei</taxon>
        <taxon>Neoteleostei</taxon>
        <taxon>Acanthomorphata</taxon>
        <taxon>Gobiaria</taxon>
        <taxon>Gobiiformes</taxon>
        <taxon>Gobioidei</taxon>
        <taxon>Gobiidae</taxon>
        <taxon>Benthophilinae</taxon>
        <taxon>Neogobiini</taxon>
        <taxon>Neogobius</taxon>
    </lineage>
</organism>
<dbReference type="Gene3D" id="1.25.70.10">
    <property type="entry name" value="Transcription termination factor 3, mitochondrial"/>
    <property type="match status" value="1"/>
</dbReference>
<keyword evidence="10" id="KW-0496">Mitochondrion</keyword>
<keyword evidence="9" id="KW-0238">DNA-binding</keyword>
<keyword evidence="4" id="KW-0806">Transcription termination</keyword>
<keyword evidence="13" id="KW-0732">Signal</keyword>
<evidence type="ECO:0000256" key="5">
    <source>
        <dbReference type="ARBA" id="ARBA00022553"/>
    </source>
</evidence>
<dbReference type="GO" id="GO:0005759">
    <property type="term" value="C:mitochondrial matrix"/>
    <property type="evidence" value="ECO:0007669"/>
    <property type="project" value="TreeGrafter"/>
</dbReference>
<evidence type="ECO:0000256" key="2">
    <source>
        <dbReference type="ARBA" id="ARBA00007692"/>
    </source>
</evidence>
<keyword evidence="8" id="KW-0805">Transcription regulation</keyword>
<reference evidence="14" key="1">
    <citation type="submission" date="2025-08" db="UniProtKB">
        <authorList>
            <consortium name="Ensembl"/>
        </authorList>
    </citation>
    <scope>IDENTIFICATION</scope>
</reference>
<evidence type="ECO:0000256" key="1">
    <source>
        <dbReference type="ARBA" id="ARBA00004173"/>
    </source>
</evidence>
<comment type="similarity">
    <text evidence="2">Belongs to the mTERF family.</text>
</comment>
<feature type="chain" id="PRO_5034795859" evidence="13">
    <location>
        <begin position="20"/>
        <end position="366"/>
    </location>
</feature>
<dbReference type="PANTHER" id="PTHR15437">
    <property type="entry name" value="TRANSCRIPTION TERMINATION FACTOR, MITOCHONDRIAL"/>
    <property type="match status" value="1"/>
</dbReference>
<keyword evidence="11" id="KW-0804">Transcription</keyword>
<keyword evidence="5" id="KW-0597">Phosphoprotein</keyword>
<keyword evidence="7" id="KW-0809">Transit peptide</keyword>
<dbReference type="SMART" id="SM00733">
    <property type="entry name" value="Mterf"/>
    <property type="match status" value="3"/>
</dbReference>
<evidence type="ECO:0000256" key="4">
    <source>
        <dbReference type="ARBA" id="ARBA00022472"/>
    </source>
</evidence>
<evidence type="ECO:0000256" key="8">
    <source>
        <dbReference type="ARBA" id="ARBA00023015"/>
    </source>
</evidence>
<dbReference type="InterPro" id="IPR038538">
    <property type="entry name" value="MTERF_sf"/>
</dbReference>
<reference evidence="14" key="2">
    <citation type="submission" date="2025-09" db="UniProtKB">
        <authorList>
            <consortium name="Ensembl"/>
        </authorList>
    </citation>
    <scope>IDENTIFICATION</scope>
</reference>
<feature type="signal peptide" evidence="13">
    <location>
        <begin position="1"/>
        <end position="19"/>
    </location>
</feature>
<accession>A0A8C6S5B2</accession>
<evidence type="ECO:0000256" key="11">
    <source>
        <dbReference type="ARBA" id="ARBA00023163"/>
    </source>
</evidence>
<keyword evidence="15" id="KW-1185">Reference proteome</keyword>